<feature type="compositionally biased region" description="Basic and acidic residues" evidence="1">
    <location>
        <begin position="31"/>
        <end position="50"/>
    </location>
</feature>
<dbReference type="EMBL" id="BAAAZY010000011">
    <property type="protein sequence ID" value="GAA4063980.1"/>
    <property type="molecule type" value="Genomic_DNA"/>
</dbReference>
<accession>A0ABP7VCF9</accession>
<evidence type="ECO:0000313" key="2">
    <source>
        <dbReference type="EMBL" id="GAA4063980.1"/>
    </source>
</evidence>
<feature type="region of interest" description="Disordered" evidence="1">
    <location>
        <begin position="22"/>
        <end position="50"/>
    </location>
</feature>
<evidence type="ECO:0000313" key="3">
    <source>
        <dbReference type="Proteomes" id="UP001499984"/>
    </source>
</evidence>
<evidence type="ECO:0000256" key="1">
    <source>
        <dbReference type="SAM" id="MobiDB-lite"/>
    </source>
</evidence>
<gene>
    <name evidence="2" type="ORF">GCM10022233_42660</name>
</gene>
<protein>
    <submittedName>
        <fullName evidence="2">Uncharacterized protein</fullName>
    </submittedName>
</protein>
<comment type="caution">
    <text evidence="2">The sequence shown here is derived from an EMBL/GenBank/DDBJ whole genome shotgun (WGS) entry which is preliminary data.</text>
</comment>
<reference evidence="3" key="1">
    <citation type="journal article" date="2019" name="Int. J. Syst. Evol. Microbiol.">
        <title>The Global Catalogue of Microorganisms (GCM) 10K type strain sequencing project: providing services to taxonomists for standard genome sequencing and annotation.</title>
        <authorList>
            <consortium name="The Broad Institute Genomics Platform"/>
            <consortium name="The Broad Institute Genome Sequencing Center for Infectious Disease"/>
            <person name="Wu L."/>
            <person name="Ma J."/>
        </authorList>
    </citation>
    <scope>NUCLEOTIDE SEQUENCE [LARGE SCALE GENOMIC DNA]</scope>
    <source>
        <strain evidence="3">JCM 16925</strain>
    </source>
</reference>
<organism evidence="2 3">
    <name type="scientific">Streptomyces shaanxiensis</name>
    <dbReference type="NCBI Taxonomy" id="653357"/>
    <lineage>
        <taxon>Bacteria</taxon>
        <taxon>Bacillati</taxon>
        <taxon>Actinomycetota</taxon>
        <taxon>Actinomycetes</taxon>
        <taxon>Kitasatosporales</taxon>
        <taxon>Streptomycetaceae</taxon>
        <taxon>Streptomyces</taxon>
    </lineage>
</organism>
<keyword evidence="3" id="KW-1185">Reference proteome</keyword>
<sequence length="66" mass="6950">MGSWSCVSTIIPFAKAASIGARTDGGMAGADGRRPQPDADDEMRPHRRDGGAFAGFAYLSRVPPEL</sequence>
<proteinExistence type="predicted"/>
<dbReference type="Proteomes" id="UP001499984">
    <property type="component" value="Unassembled WGS sequence"/>
</dbReference>
<name>A0ABP7VCF9_9ACTN</name>